<evidence type="ECO:0000313" key="1">
    <source>
        <dbReference type="EMBL" id="KAJ1092226.1"/>
    </source>
</evidence>
<sequence>MEETFDLLHMTCGGRWVAVEEWSRSDIAPVLLPALLNKRKDKLAYLLAPCFSLHSGDEAGRSDVDREKMCGAEIECRMEGTFDLLHKTHRGRWAVVEEWSCSDIAPVLLPTLLNKERIN</sequence>
<organism evidence="1 2">
    <name type="scientific">Pleurodeles waltl</name>
    <name type="common">Iberian ribbed newt</name>
    <dbReference type="NCBI Taxonomy" id="8319"/>
    <lineage>
        <taxon>Eukaryota</taxon>
        <taxon>Metazoa</taxon>
        <taxon>Chordata</taxon>
        <taxon>Craniata</taxon>
        <taxon>Vertebrata</taxon>
        <taxon>Euteleostomi</taxon>
        <taxon>Amphibia</taxon>
        <taxon>Batrachia</taxon>
        <taxon>Caudata</taxon>
        <taxon>Salamandroidea</taxon>
        <taxon>Salamandridae</taxon>
        <taxon>Pleurodelinae</taxon>
        <taxon>Pleurodeles</taxon>
    </lineage>
</organism>
<dbReference type="Proteomes" id="UP001066276">
    <property type="component" value="Chromosome 11"/>
</dbReference>
<evidence type="ECO:0000313" key="2">
    <source>
        <dbReference type="Proteomes" id="UP001066276"/>
    </source>
</evidence>
<keyword evidence="2" id="KW-1185">Reference proteome</keyword>
<accession>A0AAV7LKV1</accession>
<gene>
    <name evidence="1" type="ORF">NDU88_005338</name>
</gene>
<dbReference type="EMBL" id="JANPWB010000015">
    <property type="protein sequence ID" value="KAJ1092226.1"/>
    <property type="molecule type" value="Genomic_DNA"/>
</dbReference>
<reference evidence="1" key="1">
    <citation type="journal article" date="2022" name="bioRxiv">
        <title>Sequencing and chromosome-scale assembly of the giantPleurodeles waltlgenome.</title>
        <authorList>
            <person name="Brown T."/>
            <person name="Elewa A."/>
            <person name="Iarovenko S."/>
            <person name="Subramanian E."/>
            <person name="Araus A.J."/>
            <person name="Petzold A."/>
            <person name="Susuki M."/>
            <person name="Suzuki K.-i.T."/>
            <person name="Hayashi T."/>
            <person name="Toyoda A."/>
            <person name="Oliveira C."/>
            <person name="Osipova E."/>
            <person name="Leigh N.D."/>
            <person name="Simon A."/>
            <person name="Yun M.H."/>
        </authorList>
    </citation>
    <scope>NUCLEOTIDE SEQUENCE</scope>
    <source>
        <strain evidence="1">20211129_DDA</strain>
        <tissue evidence="1">Liver</tissue>
    </source>
</reference>
<protein>
    <submittedName>
        <fullName evidence="1">Uncharacterized protein</fullName>
    </submittedName>
</protein>
<name>A0AAV7LKV1_PLEWA</name>
<comment type="caution">
    <text evidence="1">The sequence shown here is derived from an EMBL/GenBank/DDBJ whole genome shotgun (WGS) entry which is preliminary data.</text>
</comment>
<proteinExistence type="predicted"/>
<dbReference type="AlphaFoldDB" id="A0AAV7LKV1"/>